<reference evidence="1" key="1">
    <citation type="submission" date="2014-11" db="EMBL/GenBank/DDBJ databases">
        <authorList>
            <person name="Amaro Gonzalez C."/>
        </authorList>
    </citation>
    <scope>NUCLEOTIDE SEQUENCE</scope>
</reference>
<dbReference type="EMBL" id="GBXM01069561">
    <property type="protein sequence ID" value="JAH39016.1"/>
    <property type="molecule type" value="Transcribed_RNA"/>
</dbReference>
<proteinExistence type="predicted"/>
<reference evidence="1" key="2">
    <citation type="journal article" date="2015" name="Fish Shellfish Immunol.">
        <title>Early steps in the European eel (Anguilla anguilla)-Vibrio vulnificus interaction in the gills: Role of the RtxA13 toxin.</title>
        <authorList>
            <person name="Callol A."/>
            <person name="Pajuelo D."/>
            <person name="Ebbesson L."/>
            <person name="Teles M."/>
            <person name="MacKenzie S."/>
            <person name="Amaro C."/>
        </authorList>
    </citation>
    <scope>NUCLEOTIDE SEQUENCE</scope>
</reference>
<accession>A0A0E9SCL9</accession>
<sequence>MDIVINQMETQALPSLPNHFFFYFFFCFQTSVCCW</sequence>
<protein>
    <submittedName>
        <fullName evidence="1">Uncharacterized protein</fullName>
    </submittedName>
</protein>
<name>A0A0E9SCL9_ANGAN</name>
<evidence type="ECO:0000313" key="1">
    <source>
        <dbReference type="EMBL" id="JAH39016.1"/>
    </source>
</evidence>
<dbReference type="AlphaFoldDB" id="A0A0E9SCL9"/>
<organism evidence="1">
    <name type="scientific">Anguilla anguilla</name>
    <name type="common">European freshwater eel</name>
    <name type="synonym">Muraena anguilla</name>
    <dbReference type="NCBI Taxonomy" id="7936"/>
    <lineage>
        <taxon>Eukaryota</taxon>
        <taxon>Metazoa</taxon>
        <taxon>Chordata</taxon>
        <taxon>Craniata</taxon>
        <taxon>Vertebrata</taxon>
        <taxon>Euteleostomi</taxon>
        <taxon>Actinopterygii</taxon>
        <taxon>Neopterygii</taxon>
        <taxon>Teleostei</taxon>
        <taxon>Anguilliformes</taxon>
        <taxon>Anguillidae</taxon>
        <taxon>Anguilla</taxon>
    </lineage>
</organism>